<dbReference type="GO" id="GO:0046872">
    <property type="term" value="F:metal ion binding"/>
    <property type="evidence" value="ECO:0007669"/>
    <property type="project" value="UniProtKB-KW"/>
</dbReference>
<dbReference type="GO" id="GO:0008033">
    <property type="term" value="P:tRNA processing"/>
    <property type="evidence" value="ECO:0007669"/>
    <property type="project" value="UniProtKB-KW"/>
</dbReference>
<dbReference type="CDD" id="cd05398">
    <property type="entry name" value="NT_ClassII-CCAase"/>
    <property type="match status" value="1"/>
</dbReference>
<evidence type="ECO:0000256" key="1">
    <source>
        <dbReference type="ARBA" id="ARBA00001946"/>
    </source>
</evidence>
<keyword evidence="2 8" id="KW-0808">Transferase</keyword>
<dbReference type="InterPro" id="IPR050264">
    <property type="entry name" value="Bact_CCA-adding_enz_type3_sf"/>
</dbReference>
<dbReference type="InterPro" id="IPR043519">
    <property type="entry name" value="NT_sf"/>
</dbReference>
<dbReference type="GO" id="GO:0000049">
    <property type="term" value="F:tRNA binding"/>
    <property type="evidence" value="ECO:0007669"/>
    <property type="project" value="TreeGrafter"/>
</dbReference>
<keyword evidence="12" id="KW-1185">Reference proteome</keyword>
<feature type="domain" description="tRNA nucleotidyltransferase/poly(A) polymerase RNA and SrmB- binding" evidence="10">
    <location>
        <begin position="213"/>
        <end position="251"/>
    </location>
</feature>
<dbReference type="Proteomes" id="UP000198755">
    <property type="component" value="Unassembled WGS sequence"/>
</dbReference>
<keyword evidence="6" id="KW-0547">Nucleotide-binding</keyword>
<dbReference type="InterPro" id="IPR032828">
    <property type="entry name" value="PolyA_RNA-bd"/>
</dbReference>
<dbReference type="STRING" id="1612308.SAMN05444581_102161"/>
<keyword evidence="5" id="KW-0479">Metal-binding</keyword>
<evidence type="ECO:0000256" key="8">
    <source>
        <dbReference type="RuleBase" id="RU003953"/>
    </source>
</evidence>
<dbReference type="GO" id="GO:0016779">
    <property type="term" value="F:nucleotidyltransferase activity"/>
    <property type="evidence" value="ECO:0007669"/>
    <property type="project" value="UniProtKB-KW"/>
</dbReference>
<reference evidence="11 12" key="1">
    <citation type="submission" date="2016-10" db="EMBL/GenBank/DDBJ databases">
        <authorList>
            <person name="de Groot N.N."/>
        </authorList>
    </citation>
    <scope>NUCLEOTIDE SEQUENCE [LARGE SCALE GENOMIC DNA]</scope>
    <source>
        <strain evidence="11 12">NE2</strain>
    </source>
</reference>
<dbReference type="Pfam" id="PF01743">
    <property type="entry name" value="PolyA_pol"/>
    <property type="match status" value="1"/>
</dbReference>
<keyword evidence="7" id="KW-0460">Magnesium</keyword>
<evidence type="ECO:0000313" key="12">
    <source>
        <dbReference type="Proteomes" id="UP000198755"/>
    </source>
</evidence>
<keyword evidence="8" id="KW-0694">RNA-binding</keyword>
<evidence type="ECO:0000313" key="11">
    <source>
        <dbReference type="EMBL" id="SFK11224.1"/>
    </source>
</evidence>
<evidence type="ECO:0000256" key="6">
    <source>
        <dbReference type="ARBA" id="ARBA00022741"/>
    </source>
</evidence>
<dbReference type="SUPFAM" id="SSF81891">
    <property type="entry name" value="Poly A polymerase C-terminal region-like"/>
    <property type="match status" value="1"/>
</dbReference>
<name>A0A1I3WUB4_9HYPH</name>
<evidence type="ECO:0000256" key="4">
    <source>
        <dbReference type="ARBA" id="ARBA00022695"/>
    </source>
</evidence>
<comment type="cofactor">
    <cofactor evidence="1">
        <name>Mg(2+)</name>
        <dbReference type="ChEBI" id="CHEBI:18420"/>
    </cofactor>
</comment>
<dbReference type="Pfam" id="PF12627">
    <property type="entry name" value="PolyA_pol_RNAbd"/>
    <property type="match status" value="1"/>
</dbReference>
<comment type="similarity">
    <text evidence="8">Belongs to the tRNA nucleotidyltransferase/poly(A) polymerase family.</text>
</comment>
<dbReference type="Gene3D" id="1.10.3090.10">
    <property type="entry name" value="cca-adding enzyme, domain 2"/>
    <property type="match status" value="1"/>
</dbReference>
<dbReference type="RefSeq" id="WP_091678123.1">
    <property type="nucleotide sequence ID" value="NZ_FOSN01000002.1"/>
</dbReference>
<dbReference type="InterPro" id="IPR002646">
    <property type="entry name" value="PolA_pol_head_dom"/>
</dbReference>
<feature type="domain" description="Poly A polymerase head" evidence="9">
    <location>
        <begin position="46"/>
        <end position="167"/>
    </location>
</feature>
<evidence type="ECO:0000256" key="3">
    <source>
        <dbReference type="ARBA" id="ARBA00022694"/>
    </source>
</evidence>
<evidence type="ECO:0000256" key="2">
    <source>
        <dbReference type="ARBA" id="ARBA00022679"/>
    </source>
</evidence>
<dbReference type="AlphaFoldDB" id="A0A1I3WUB4"/>
<dbReference type="Gene3D" id="3.30.460.10">
    <property type="entry name" value="Beta Polymerase, domain 2"/>
    <property type="match status" value="1"/>
</dbReference>
<evidence type="ECO:0000259" key="9">
    <source>
        <dbReference type="Pfam" id="PF01743"/>
    </source>
</evidence>
<gene>
    <name evidence="11" type="ORF">SAMN05444581_102161</name>
</gene>
<keyword evidence="4" id="KW-0548">Nucleotidyltransferase</keyword>
<evidence type="ECO:0000256" key="5">
    <source>
        <dbReference type="ARBA" id="ARBA00022723"/>
    </source>
</evidence>
<dbReference type="PANTHER" id="PTHR46173:SF1">
    <property type="entry name" value="CCA TRNA NUCLEOTIDYLTRANSFERASE 1, MITOCHONDRIAL"/>
    <property type="match status" value="1"/>
</dbReference>
<dbReference type="SUPFAM" id="SSF81301">
    <property type="entry name" value="Nucleotidyltransferase"/>
    <property type="match status" value="1"/>
</dbReference>
<dbReference type="GO" id="GO:0000166">
    <property type="term" value="F:nucleotide binding"/>
    <property type="evidence" value="ECO:0007669"/>
    <property type="project" value="UniProtKB-KW"/>
</dbReference>
<dbReference type="PANTHER" id="PTHR46173">
    <property type="entry name" value="CCA TRNA NUCLEOTIDYLTRANSFERASE 1, MITOCHONDRIAL"/>
    <property type="match status" value="1"/>
</dbReference>
<sequence>MSVADAPPKNNQSGVALALQKSSLILQKASLIRVFDALEHQGDETRVVGGAIRNALLDRPVHEIDLATTAEPDAVMARARKAGLRCIPTGLEHGTVTLISDGETFEVTTLREDLDTDGRRAKVRFGHDFEADAVRRDFTMNALFLARDGELFDYVGSLEDIRQKRVRFIGDPAQRIREDYLRILRFFRFSADFGEGPIDAAGLLASLRERAGLARLSRERVRAEMFKLFCARRAAEATREMSDAGLLGPLLASAPNPARLRRLAADPEAAKDPLLALAALCLELPEDAERLQERLRLSNAEFKRLDAAACARIGFHGRDRPPSFDELRIGLFRRGRQAMLDALALAKAGAREEYGCEWEAARDVLRAEPEPRLPFSGSDLVARGAPPGPAIGKALEQLREHWVGAGFPDDAAALSRLLDQVAKEVVKDPKS</sequence>
<evidence type="ECO:0000256" key="7">
    <source>
        <dbReference type="ARBA" id="ARBA00022842"/>
    </source>
</evidence>
<accession>A0A1I3WUB4</accession>
<evidence type="ECO:0000259" key="10">
    <source>
        <dbReference type="Pfam" id="PF12627"/>
    </source>
</evidence>
<keyword evidence="3" id="KW-0819">tRNA processing</keyword>
<dbReference type="OrthoDB" id="9805698at2"/>
<protein>
    <submittedName>
        <fullName evidence="11">tRNA nucleotidyltransferase/poly(A) polymerase</fullName>
    </submittedName>
</protein>
<organism evidence="11 12">
    <name type="scientific">Methylocapsa palsarum</name>
    <dbReference type="NCBI Taxonomy" id="1612308"/>
    <lineage>
        <taxon>Bacteria</taxon>
        <taxon>Pseudomonadati</taxon>
        <taxon>Pseudomonadota</taxon>
        <taxon>Alphaproteobacteria</taxon>
        <taxon>Hyphomicrobiales</taxon>
        <taxon>Beijerinckiaceae</taxon>
        <taxon>Methylocapsa</taxon>
    </lineage>
</organism>
<dbReference type="EMBL" id="FOSN01000002">
    <property type="protein sequence ID" value="SFK11224.1"/>
    <property type="molecule type" value="Genomic_DNA"/>
</dbReference>
<proteinExistence type="inferred from homology"/>